<protein>
    <submittedName>
        <fullName evidence="2">Uncharacterized protein</fullName>
    </submittedName>
</protein>
<name>A0A371CLG9_9APHY</name>
<evidence type="ECO:0000256" key="1">
    <source>
        <dbReference type="SAM" id="MobiDB-lite"/>
    </source>
</evidence>
<feature type="compositionally biased region" description="Low complexity" evidence="1">
    <location>
        <begin position="1"/>
        <end position="12"/>
    </location>
</feature>
<reference evidence="2 3" key="1">
    <citation type="journal article" date="2018" name="Biotechnol. Biofuels">
        <title>Integrative visual omics of the white-rot fungus Polyporus brumalis exposes the biotechnological potential of its oxidative enzymes for delignifying raw plant biomass.</title>
        <authorList>
            <person name="Miyauchi S."/>
            <person name="Rancon A."/>
            <person name="Drula E."/>
            <person name="Hage H."/>
            <person name="Chaduli D."/>
            <person name="Favel A."/>
            <person name="Grisel S."/>
            <person name="Henrissat B."/>
            <person name="Herpoel-Gimbert I."/>
            <person name="Ruiz-Duenas F.J."/>
            <person name="Chevret D."/>
            <person name="Hainaut M."/>
            <person name="Lin J."/>
            <person name="Wang M."/>
            <person name="Pangilinan J."/>
            <person name="Lipzen A."/>
            <person name="Lesage-Meessen L."/>
            <person name="Navarro D."/>
            <person name="Riley R."/>
            <person name="Grigoriev I.V."/>
            <person name="Zhou S."/>
            <person name="Raouche S."/>
            <person name="Rosso M.N."/>
        </authorList>
    </citation>
    <scope>NUCLEOTIDE SEQUENCE [LARGE SCALE GENOMIC DNA]</scope>
    <source>
        <strain evidence="2 3">BRFM 1820</strain>
    </source>
</reference>
<dbReference type="OrthoDB" id="2758168at2759"/>
<proteinExistence type="predicted"/>
<feature type="region of interest" description="Disordered" evidence="1">
    <location>
        <begin position="1"/>
        <end position="34"/>
    </location>
</feature>
<dbReference type="Proteomes" id="UP000256964">
    <property type="component" value="Unassembled WGS sequence"/>
</dbReference>
<keyword evidence="3" id="KW-1185">Reference proteome</keyword>
<dbReference type="EMBL" id="KZ857524">
    <property type="protein sequence ID" value="RDX41097.1"/>
    <property type="molecule type" value="Genomic_DNA"/>
</dbReference>
<dbReference type="AlphaFoldDB" id="A0A371CLG9"/>
<evidence type="ECO:0000313" key="2">
    <source>
        <dbReference type="EMBL" id="RDX41097.1"/>
    </source>
</evidence>
<sequence length="359" mass="39545">MFASLGAAAGGAPPDDTPSKPERGRPLSGSSTVIGTLDPMKLTSKDYLASVSWATRGSSASNFHLNVNQYHDGRPRVSLVQPTSQRDLDHLQSKIGGFLYYHQPPRAPPLAGELRFRLTASRDPASFSSGVDMTNRREVPWCIPLPAIAGNQTFASVRHILTAVDATVPQQLMDLARKHYHKFLSGNLMGTRHLRAFGQPFDIPLDRGKITFAVVGKDRVAYARLKNISSFHTGRRPGDSEPLERHFPVSGTVICCFEPSSLPEHSGKRVVVLRVLRSLEWDPIRPNPTYTGPPIPPELYPQAGQLLMTFRYRKPLVWALDVDRSGWKRSNTAAPFALLFENALEYGSSACDGVPRPTA</sequence>
<gene>
    <name evidence="2" type="ORF">OH76DRAFT_1489763</name>
</gene>
<accession>A0A371CLG9</accession>
<evidence type="ECO:0000313" key="3">
    <source>
        <dbReference type="Proteomes" id="UP000256964"/>
    </source>
</evidence>
<organism evidence="2 3">
    <name type="scientific">Lentinus brumalis</name>
    <dbReference type="NCBI Taxonomy" id="2498619"/>
    <lineage>
        <taxon>Eukaryota</taxon>
        <taxon>Fungi</taxon>
        <taxon>Dikarya</taxon>
        <taxon>Basidiomycota</taxon>
        <taxon>Agaricomycotina</taxon>
        <taxon>Agaricomycetes</taxon>
        <taxon>Polyporales</taxon>
        <taxon>Polyporaceae</taxon>
        <taxon>Lentinus</taxon>
    </lineage>
</organism>